<proteinExistence type="predicted"/>
<name>A0ACC6M2Y5_9BACI</name>
<keyword evidence="2" id="KW-1185">Reference proteome</keyword>
<comment type="caution">
    <text evidence="1">The sequence shown here is derived from an EMBL/GenBank/DDBJ whole genome shotgun (WGS) entry which is preliminary data.</text>
</comment>
<organism evidence="1 2">
    <name type="scientific">Gracilibacillus pellucidus</name>
    <dbReference type="NCBI Taxonomy" id="3095368"/>
    <lineage>
        <taxon>Bacteria</taxon>
        <taxon>Bacillati</taxon>
        <taxon>Bacillota</taxon>
        <taxon>Bacilli</taxon>
        <taxon>Bacillales</taxon>
        <taxon>Bacillaceae</taxon>
        <taxon>Gracilibacillus</taxon>
    </lineage>
</organism>
<evidence type="ECO:0000313" key="1">
    <source>
        <dbReference type="EMBL" id="MDX8045311.1"/>
    </source>
</evidence>
<accession>A0ACC6M2Y5</accession>
<sequence length="428" mass="47912">MKCFRLILVVVFLLLIMVACSGNEENTDGNSQNADGSTKVTFSYWGGDFDKARMEAIKEEFDKVQPDIEVELVNLPDGEEYSQKQTVMMAANTPYDVIQFAEESYQFASRGVLEDLTPYIEEDGVDLSQFYDVAIDAYTHDDKVYGLPLRVGSVIMLYNKDLFDEHNLDYPNEDWTWDDVMSAGEVIADSDEGIFGMNPIGGWWASTAQVLHSFGGGVLNEEKNVFNLDSPESMEAIEFMKEATWDKNISPSSTQIPEGIDLWTSGKIAMLIDGPWHILSSQANITDFDWNITTAPSGSQHATPIFSNAFHMAKDSKVKDEAWEVIKFWTGEEAQEILAQEHGDTPTNKEIAQSDLYLNLDGEAPENFEMMLTSLDGAFPPQVTSEWGEINRAVDEGMSKMIDLDEPIDKVMPGVKSEIESLLDKMND</sequence>
<gene>
    <name evidence="1" type="ORF">SH601_04850</name>
</gene>
<dbReference type="Proteomes" id="UP001277972">
    <property type="component" value="Unassembled WGS sequence"/>
</dbReference>
<protein>
    <submittedName>
        <fullName evidence="1">Sugar ABC transporter substrate-binding protein</fullName>
    </submittedName>
</protein>
<evidence type="ECO:0000313" key="2">
    <source>
        <dbReference type="Proteomes" id="UP001277972"/>
    </source>
</evidence>
<dbReference type="EMBL" id="JAWZSR010000002">
    <property type="protein sequence ID" value="MDX8045311.1"/>
    <property type="molecule type" value="Genomic_DNA"/>
</dbReference>
<reference evidence="1" key="1">
    <citation type="submission" date="2023-11" db="EMBL/GenBank/DDBJ databases">
        <title>Gracilibacillus pellucida a moderately halophilic bacterium isolated from saline soil in Xinjiang province.</title>
        <authorList>
            <person name="Zhang Z."/>
            <person name="Tan F."/>
            <person name="Wang Y."/>
            <person name="Xia M."/>
        </authorList>
    </citation>
    <scope>NUCLEOTIDE SEQUENCE</scope>
    <source>
        <strain evidence="1">S3-1-1</strain>
    </source>
</reference>